<comment type="caution">
    <text evidence="2">The sequence shown here is derived from an EMBL/GenBank/DDBJ whole genome shotgun (WGS) entry which is preliminary data.</text>
</comment>
<proteinExistence type="predicted"/>
<evidence type="ECO:0000256" key="1">
    <source>
        <dbReference type="SAM" id="MobiDB-lite"/>
    </source>
</evidence>
<evidence type="ECO:0000313" key="3">
    <source>
        <dbReference type="Proteomes" id="UP000054721"/>
    </source>
</evidence>
<dbReference type="AlphaFoldDB" id="A0A0V1KPI2"/>
<organism evidence="2 3">
    <name type="scientific">Trichinella nativa</name>
    <dbReference type="NCBI Taxonomy" id="6335"/>
    <lineage>
        <taxon>Eukaryota</taxon>
        <taxon>Metazoa</taxon>
        <taxon>Ecdysozoa</taxon>
        <taxon>Nematoda</taxon>
        <taxon>Enoplea</taxon>
        <taxon>Dorylaimia</taxon>
        <taxon>Trichinellida</taxon>
        <taxon>Trichinellidae</taxon>
        <taxon>Trichinella</taxon>
    </lineage>
</organism>
<name>A0A0V1KPI2_9BILA</name>
<dbReference type="OrthoDB" id="5839379at2759"/>
<dbReference type="STRING" id="6335.A0A0V1KPI2"/>
<feature type="compositionally biased region" description="Basic and acidic residues" evidence="1">
    <location>
        <begin position="162"/>
        <end position="171"/>
    </location>
</feature>
<feature type="compositionally biased region" description="Basic residues" evidence="1">
    <location>
        <begin position="198"/>
        <end position="207"/>
    </location>
</feature>
<keyword evidence="3" id="KW-1185">Reference proteome</keyword>
<dbReference type="EMBL" id="JYDW01000326">
    <property type="protein sequence ID" value="KRZ49229.1"/>
    <property type="molecule type" value="Genomic_DNA"/>
</dbReference>
<protein>
    <recommendedName>
        <fullName evidence="4">Integrase catalytic domain-containing protein</fullName>
    </recommendedName>
</protein>
<dbReference type="Gene3D" id="3.30.420.10">
    <property type="entry name" value="Ribonuclease H-like superfamily/Ribonuclease H"/>
    <property type="match status" value="1"/>
</dbReference>
<dbReference type="SUPFAM" id="SSF53098">
    <property type="entry name" value="Ribonuclease H-like"/>
    <property type="match status" value="1"/>
</dbReference>
<reference evidence="2 3" key="1">
    <citation type="submission" date="2015-05" db="EMBL/GenBank/DDBJ databases">
        <title>Evolution of Trichinella species and genotypes.</title>
        <authorList>
            <person name="Korhonen P.K."/>
            <person name="Edoardo P."/>
            <person name="Giuseppe L.R."/>
            <person name="Gasser R.B."/>
        </authorList>
    </citation>
    <scope>NUCLEOTIDE SEQUENCE [LARGE SCALE GENOMIC DNA]</scope>
    <source>
        <strain evidence="2">ISS10</strain>
    </source>
</reference>
<feature type="region of interest" description="Disordered" evidence="1">
    <location>
        <begin position="139"/>
        <end position="213"/>
    </location>
</feature>
<dbReference type="Proteomes" id="UP000054721">
    <property type="component" value="Unassembled WGS sequence"/>
</dbReference>
<evidence type="ECO:0000313" key="2">
    <source>
        <dbReference type="EMBL" id="KRZ49229.1"/>
    </source>
</evidence>
<gene>
    <name evidence="2" type="ORF">T02_9991</name>
</gene>
<accession>A0A0V1KPI2</accession>
<dbReference type="GO" id="GO:0003676">
    <property type="term" value="F:nucleic acid binding"/>
    <property type="evidence" value="ECO:0007669"/>
    <property type="project" value="InterPro"/>
</dbReference>
<dbReference type="InterPro" id="IPR012337">
    <property type="entry name" value="RNaseH-like_sf"/>
</dbReference>
<evidence type="ECO:0008006" key="4">
    <source>
        <dbReference type="Google" id="ProtNLM"/>
    </source>
</evidence>
<sequence length="213" mass="23988">MVTSRTTAHNPQDNGQGERYNGIIWKAVTSTLRSHDLRIEQREEVIGLALHSIRTLLSTNANPHERLLGYQRRTPTGTSLPIWLTTLGIVLMRRLKRTNKHDHLVEEVELMEANPKYAHVRLTDGRETTASLRHLAHAGGKCVSEDGNPDETKMGTGAPGEEGEKGEKPDANDPTPENSESEEDTETRDETHQAPPRHSTRIRRAPRRLQDYV</sequence>
<dbReference type="InterPro" id="IPR036397">
    <property type="entry name" value="RNaseH_sf"/>
</dbReference>